<dbReference type="InterPro" id="IPR036322">
    <property type="entry name" value="WD40_repeat_dom_sf"/>
</dbReference>
<dbReference type="SMART" id="SM00320">
    <property type="entry name" value="WD40"/>
    <property type="match status" value="14"/>
</dbReference>
<dbReference type="CDD" id="cd00200">
    <property type="entry name" value="WD40"/>
    <property type="match status" value="1"/>
</dbReference>
<keyword evidence="5" id="KW-1185">Reference proteome</keyword>
<evidence type="ECO:0000256" key="1">
    <source>
        <dbReference type="ARBA" id="ARBA00022574"/>
    </source>
</evidence>
<dbReference type="InterPro" id="IPR001680">
    <property type="entry name" value="WD40_rpt"/>
</dbReference>
<dbReference type="OrthoDB" id="414967at2"/>
<reference evidence="4 5" key="1">
    <citation type="submission" date="2016-11" db="EMBL/GenBank/DDBJ databases">
        <authorList>
            <person name="Jaros S."/>
            <person name="Januszkiewicz K."/>
            <person name="Wedrychowicz H."/>
        </authorList>
    </citation>
    <scope>NUCLEOTIDE SEQUENCE [LARGE SCALE GENOMIC DNA]</scope>
    <source>
        <strain evidence="4 5">CGMCC 4.2025</strain>
    </source>
</reference>
<evidence type="ECO:0000256" key="2">
    <source>
        <dbReference type="ARBA" id="ARBA00022737"/>
    </source>
</evidence>
<dbReference type="PROSITE" id="PS50082">
    <property type="entry name" value="WD_REPEATS_2"/>
    <property type="match status" value="6"/>
</dbReference>
<dbReference type="Proteomes" id="UP000184111">
    <property type="component" value="Unassembled WGS sequence"/>
</dbReference>
<feature type="repeat" description="WD" evidence="3">
    <location>
        <begin position="535"/>
        <end position="576"/>
    </location>
</feature>
<evidence type="ECO:0000313" key="4">
    <source>
        <dbReference type="EMBL" id="SHN32568.1"/>
    </source>
</evidence>
<keyword evidence="2" id="KW-0677">Repeat</keyword>
<name>A0A1M7QMF3_9ACTN</name>
<feature type="repeat" description="WD" evidence="3">
    <location>
        <begin position="623"/>
        <end position="648"/>
    </location>
</feature>
<dbReference type="InterPro" id="IPR011047">
    <property type="entry name" value="Quinoprotein_ADH-like_sf"/>
</dbReference>
<dbReference type="RefSeq" id="WP_073502676.1">
    <property type="nucleotide sequence ID" value="NZ_FRBI01000038.1"/>
</dbReference>
<dbReference type="EMBL" id="FRBI01000038">
    <property type="protein sequence ID" value="SHN32568.1"/>
    <property type="molecule type" value="Genomic_DNA"/>
</dbReference>
<evidence type="ECO:0000256" key="3">
    <source>
        <dbReference type="PROSITE-ProRule" id="PRU00221"/>
    </source>
</evidence>
<dbReference type="PROSITE" id="PS50294">
    <property type="entry name" value="WD_REPEATS_REGION"/>
    <property type="match status" value="3"/>
</dbReference>
<dbReference type="PANTHER" id="PTHR19848">
    <property type="entry name" value="WD40 REPEAT PROTEIN"/>
    <property type="match status" value="1"/>
</dbReference>
<dbReference type="STRING" id="310782.SAMN05216499_1385"/>
<organism evidence="4 5">
    <name type="scientific">Actinacidiphila paucisporea</name>
    <dbReference type="NCBI Taxonomy" id="310782"/>
    <lineage>
        <taxon>Bacteria</taxon>
        <taxon>Bacillati</taxon>
        <taxon>Actinomycetota</taxon>
        <taxon>Actinomycetes</taxon>
        <taxon>Kitasatosporales</taxon>
        <taxon>Streptomycetaceae</taxon>
        <taxon>Actinacidiphila</taxon>
    </lineage>
</organism>
<feature type="repeat" description="WD" evidence="3">
    <location>
        <begin position="494"/>
        <end position="526"/>
    </location>
</feature>
<dbReference type="InterPro" id="IPR015943">
    <property type="entry name" value="WD40/YVTN_repeat-like_dom_sf"/>
</dbReference>
<keyword evidence="1 3" id="KW-0853">WD repeat</keyword>
<dbReference type="AlphaFoldDB" id="A0A1M7QMF3"/>
<gene>
    <name evidence="4" type="ORF">SAMN05216499_1385</name>
</gene>
<feature type="repeat" description="WD" evidence="3">
    <location>
        <begin position="453"/>
        <end position="484"/>
    </location>
</feature>
<accession>A0A1M7QMF3</accession>
<dbReference type="Gene3D" id="2.130.10.10">
    <property type="entry name" value="YVTN repeat-like/Quinoprotein amine dehydrogenase"/>
    <property type="match status" value="4"/>
</dbReference>
<dbReference type="PANTHER" id="PTHR19848:SF8">
    <property type="entry name" value="F-BOX AND WD REPEAT DOMAIN CONTAINING 7"/>
    <property type="match status" value="1"/>
</dbReference>
<protein>
    <submittedName>
        <fullName evidence="4">WD40 repeat</fullName>
    </submittedName>
</protein>
<feature type="repeat" description="WD" evidence="3">
    <location>
        <begin position="657"/>
        <end position="691"/>
    </location>
</feature>
<dbReference type="Pfam" id="PF00400">
    <property type="entry name" value="WD40"/>
    <property type="match status" value="10"/>
</dbReference>
<feature type="repeat" description="WD" evidence="3">
    <location>
        <begin position="372"/>
        <end position="408"/>
    </location>
</feature>
<evidence type="ECO:0000313" key="5">
    <source>
        <dbReference type="Proteomes" id="UP000184111"/>
    </source>
</evidence>
<sequence length="691" mass="70787">MTTRQAKLVSFLAPGGEDRAAFGTSWSADSRWVATRFADGTVRVFEARTGVERCRIAGSPNVVAFSPDGQWLAMGFDKVRAVVVDAATGAERCRMQHVVGTPEERGTSSLAWNGNGKRLATGADDAALIFNAATGALELAFPSGDTRWYPVRCVAWSPDTPGLRLAVGFGSSAAADTQRGLVTIFDTDGGIVMARAAMTGFVNSVAWSNSGKYLAAACGDGSAMVVHSTTGTLRTRLLEPLDLDHQVWGAVFSPDDASVALSGADYTVRLFDAASGAERYRVTHGYAAGIAGFSRDGRWLATSSSGIVVDAPPGTEGGGLVFDAATGKKLSLLGFCVSAAFSPDGTLVAAAGGPSDGVTRVFDPFADQERCRLTHGGPVNAVAFSPAGGQVATASQDGTSRVFDAASGTQGSGQIYSGTVTAVACSHLGRIASGGSGGKVRLWDAATGAVLKELAHGGAVSAVAFSEDGLSLATGSKDGKARVFAGDTGEPRFELTHGGEVGTVAFTRDGKWLATGSADTAARIFDAGTGTGHAVLSHAGPVHHVAFSQDGDFLATASADRTARVFDRQTGAQRYQLTHGGSVLSVAVSPAGLLATACDDELVRLFRLADGAELFHWQIGAPVRAVTFSPDGRRLASASADGTAGLFDPAAGVQILRLDHGLPVNAVAFSPDGQWLATACDDGAARVFTAA</sequence>
<dbReference type="SUPFAM" id="SSF50978">
    <property type="entry name" value="WD40 repeat-like"/>
    <property type="match status" value="1"/>
</dbReference>
<dbReference type="SUPFAM" id="SSF50998">
    <property type="entry name" value="Quinoprotein alcohol dehydrogenase-like"/>
    <property type="match status" value="1"/>
</dbReference>
<proteinExistence type="predicted"/>